<accession>A0A1Y1UB59</accession>
<dbReference type="InterPro" id="IPR050973">
    <property type="entry name" value="H3K9_Histone-Lys_N-MTase"/>
</dbReference>
<organism evidence="11 12">
    <name type="scientific">Kockovaella imperatae</name>
    <dbReference type="NCBI Taxonomy" id="4999"/>
    <lineage>
        <taxon>Eukaryota</taxon>
        <taxon>Fungi</taxon>
        <taxon>Dikarya</taxon>
        <taxon>Basidiomycota</taxon>
        <taxon>Agaricomycotina</taxon>
        <taxon>Tremellomycetes</taxon>
        <taxon>Tremellales</taxon>
        <taxon>Cuniculitremaceae</taxon>
        <taxon>Kockovaella</taxon>
    </lineage>
</organism>
<dbReference type="Proteomes" id="UP000193218">
    <property type="component" value="Unassembled WGS sequence"/>
</dbReference>
<dbReference type="PANTHER" id="PTHR46223">
    <property type="entry name" value="HISTONE-LYSINE N-METHYLTRANSFERASE SUV39H"/>
    <property type="match status" value="1"/>
</dbReference>
<name>A0A1Y1UB59_9TREE</name>
<evidence type="ECO:0000256" key="5">
    <source>
        <dbReference type="ARBA" id="ARBA00022691"/>
    </source>
</evidence>
<keyword evidence="12" id="KW-1185">Reference proteome</keyword>
<dbReference type="GO" id="GO:0008270">
    <property type="term" value="F:zinc ion binding"/>
    <property type="evidence" value="ECO:0007669"/>
    <property type="project" value="InterPro"/>
</dbReference>
<keyword evidence="6" id="KW-0479">Metal-binding</keyword>
<dbReference type="GO" id="GO:0005694">
    <property type="term" value="C:chromosome"/>
    <property type="evidence" value="ECO:0007669"/>
    <property type="project" value="UniProtKB-SubCell"/>
</dbReference>
<comment type="subcellular location">
    <subcellularLocation>
        <location evidence="1">Chromosome</location>
    </subcellularLocation>
</comment>
<evidence type="ECO:0000313" key="12">
    <source>
        <dbReference type="Proteomes" id="UP000193218"/>
    </source>
</evidence>
<keyword evidence="2" id="KW-0158">Chromosome</keyword>
<dbReference type="PANTHER" id="PTHR46223:SF3">
    <property type="entry name" value="HISTONE-LYSINE N-METHYLTRANSFERASE SET-23"/>
    <property type="match status" value="1"/>
</dbReference>
<comment type="caution">
    <text evidence="11">The sequence shown here is derived from an EMBL/GenBank/DDBJ whole genome shotgun (WGS) entry which is preliminary data.</text>
</comment>
<protein>
    <recommendedName>
        <fullName evidence="13">SET domain-containing protein</fullName>
    </recommendedName>
</protein>
<dbReference type="STRING" id="4999.A0A1Y1UB59"/>
<dbReference type="AlphaFoldDB" id="A0A1Y1UB59"/>
<dbReference type="GO" id="GO:0042054">
    <property type="term" value="F:histone methyltransferase activity"/>
    <property type="evidence" value="ECO:0007669"/>
    <property type="project" value="InterPro"/>
</dbReference>
<evidence type="ECO:0000259" key="8">
    <source>
        <dbReference type="PROSITE" id="PS50280"/>
    </source>
</evidence>
<dbReference type="PROSITE" id="PS50867">
    <property type="entry name" value="PRE_SET"/>
    <property type="match status" value="1"/>
</dbReference>
<keyword evidence="7" id="KW-0862">Zinc</keyword>
<evidence type="ECO:0000259" key="9">
    <source>
        <dbReference type="PROSITE" id="PS50867"/>
    </source>
</evidence>
<proteinExistence type="predicted"/>
<feature type="domain" description="SET" evidence="8">
    <location>
        <begin position="86"/>
        <end position="207"/>
    </location>
</feature>
<dbReference type="SMART" id="SM00317">
    <property type="entry name" value="SET"/>
    <property type="match status" value="1"/>
</dbReference>
<dbReference type="PROSITE" id="PS50868">
    <property type="entry name" value="POST_SET"/>
    <property type="match status" value="1"/>
</dbReference>
<dbReference type="InterPro" id="IPR003616">
    <property type="entry name" value="Post-SET_dom"/>
</dbReference>
<gene>
    <name evidence="11" type="ORF">BD324DRAFT_632132</name>
</gene>
<reference evidence="11 12" key="1">
    <citation type="submission" date="2017-03" db="EMBL/GenBank/DDBJ databases">
        <title>Widespread Adenine N6-methylation of Active Genes in Fungi.</title>
        <authorList>
            <consortium name="DOE Joint Genome Institute"/>
            <person name="Mondo S.J."/>
            <person name="Dannebaum R.O."/>
            <person name="Kuo R.C."/>
            <person name="Louie K.B."/>
            <person name="Bewick A.J."/>
            <person name="Labutti K."/>
            <person name="Haridas S."/>
            <person name="Kuo A."/>
            <person name="Salamov A."/>
            <person name="Ahrendt S.R."/>
            <person name="Lau R."/>
            <person name="Bowen B.P."/>
            <person name="Lipzen A."/>
            <person name="Sullivan W."/>
            <person name="Andreopoulos W.B."/>
            <person name="Clum A."/>
            <person name="Lindquist E."/>
            <person name="Daum C."/>
            <person name="Northen T.R."/>
            <person name="Ramamoorthy G."/>
            <person name="Schmitz R.J."/>
            <person name="Gryganskyi A."/>
            <person name="Culley D."/>
            <person name="Magnuson J."/>
            <person name="James T.Y."/>
            <person name="O'Malley M.A."/>
            <person name="Stajich J.E."/>
            <person name="Spatafora J.W."/>
            <person name="Visel A."/>
            <person name="Grigoriev I.V."/>
        </authorList>
    </citation>
    <scope>NUCLEOTIDE SEQUENCE [LARGE SCALE GENOMIC DNA]</scope>
    <source>
        <strain evidence="11 12">NRRL Y-17943</strain>
    </source>
</reference>
<dbReference type="EMBL" id="NBSH01000011">
    <property type="protein sequence ID" value="ORX35271.1"/>
    <property type="molecule type" value="Genomic_DNA"/>
</dbReference>
<evidence type="ECO:0000256" key="6">
    <source>
        <dbReference type="ARBA" id="ARBA00022723"/>
    </source>
</evidence>
<evidence type="ECO:0000256" key="2">
    <source>
        <dbReference type="ARBA" id="ARBA00022454"/>
    </source>
</evidence>
<dbReference type="InterPro" id="IPR001214">
    <property type="entry name" value="SET_dom"/>
</dbReference>
<dbReference type="PROSITE" id="PS50280">
    <property type="entry name" value="SET"/>
    <property type="match status" value="1"/>
</dbReference>
<dbReference type="Pfam" id="PF00856">
    <property type="entry name" value="SET"/>
    <property type="match status" value="1"/>
</dbReference>
<evidence type="ECO:0000256" key="1">
    <source>
        <dbReference type="ARBA" id="ARBA00004286"/>
    </source>
</evidence>
<keyword evidence="5" id="KW-0949">S-adenosyl-L-methionine</keyword>
<dbReference type="GO" id="GO:0032259">
    <property type="term" value="P:methylation"/>
    <property type="evidence" value="ECO:0007669"/>
    <property type="project" value="UniProtKB-KW"/>
</dbReference>
<keyword evidence="3" id="KW-0489">Methyltransferase</keyword>
<feature type="domain" description="Pre-SET" evidence="9">
    <location>
        <begin position="12"/>
        <end position="83"/>
    </location>
</feature>
<dbReference type="InterPro" id="IPR046341">
    <property type="entry name" value="SET_dom_sf"/>
</dbReference>
<evidence type="ECO:0000313" key="11">
    <source>
        <dbReference type="EMBL" id="ORX35271.1"/>
    </source>
</evidence>
<dbReference type="Gene3D" id="2.170.270.10">
    <property type="entry name" value="SET domain"/>
    <property type="match status" value="1"/>
</dbReference>
<dbReference type="SUPFAM" id="SSF82199">
    <property type="entry name" value="SET domain"/>
    <property type="match status" value="1"/>
</dbReference>
<dbReference type="GO" id="GO:0005634">
    <property type="term" value="C:nucleus"/>
    <property type="evidence" value="ECO:0007669"/>
    <property type="project" value="InterPro"/>
</dbReference>
<keyword evidence="4" id="KW-0808">Transferase</keyword>
<evidence type="ECO:0000256" key="3">
    <source>
        <dbReference type="ARBA" id="ARBA00022603"/>
    </source>
</evidence>
<dbReference type="RefSeq" id="XP_021869461.1">
    <property type="nucleotide sequence ID" value="XM_022016492.1"/>
</dbReference>
<dbReference type="InParanoid" id="A0A1Y1UB59"/>
<feature type="domain" description="Post-SET" evidence="10">
    <location>
        <begin position="230"/>
        <end position="246"/>
    </location>
</feature>
<evidence type="ECO:0000256" key="4">
    <source>
        <dbReference type="ARBA" id="ARBA00022679"/>
    </source>
</evidence>
<evidence type="ECO:0000259" key="10">
    <source>
        <dbReference type="PROSITE" id="PS50868"/>
    </source>
</evidence>
<dbReference type="InterPro" id="IPR007728">
    <property type="entry name" value="Pre-SET_dom"/>
</dbReference>
<dbReference type="OrthoDB" id="308383at2759"/>
<evidence type="ECO:0008006" key="13">
    <source>
        <dbReference type="Google" id="ProtNLM"/>
    </source>
</evidence>
<evidence type="ECO:0000256" key="7">
    <source>
        <dbReference type="ARBA" id="ARBA00022833"/>
    </source>
</evidence>
<sequence length="251" mass="27203">MSEGSEESDTVEGCSCTGVSSLCTVTDGDNCECVESFGNFYTLGPSGHPILNLDAVPYRLPLVECGAHCSCSVKCFNRTTQRGVNLPVEIRQTKAGLGAFLSASADAVPIEAGTFIALYAGEYLSTSEARSRWQLESKDNYTLSLRLANAIIHIDPRYKGNVGRFFNHSCDPNCVILIVYWGGGWPRAAIFSKSIIQPSEELTFDYGNASGDQDAQDRVEGCVAEDDRPTLTKCLCGSVRCRGYMPFDSSL</sequence>
<dbReference type="GeneID" id="33558301"/>